<dbReference type="Proteomes" id="UP000002016">
    <property type="component" value="Chromosome"/>
</dbReference>
<dbReference type="RefSeq" id="WP_012003131.1">
    <property type="nucleotide sequence ID" value="NC_009828.1"/>
</dbReference>
<dbReference type="Pfam" id="PF02645">
    <property type="entry name" value="DegV"/>
    <property type="match status" value="1"/>
</dbReference>
<keyword evidence="1" id="KW-0446">Lipid-binding</keyword>
<keyword evidence="3" id="KW-1185">Reference proteome</keyword>
<reference evidence="2 3" key="1">
    <citation type="submission" date="2007-08" db="EMBL/GenBank/DDBJ databases">
        <title>Complete sequence of Thermotoga lettingae TMO.</title>
        <authorList>
            <consortium name="US DOE Joint Genome Institute"/>
            <person name="Copeland A."/>
            <person name="Lucas S."/>
            <person name="Lapidus A."/>
            <person name="Barry K."/>
            <person name="Glavina del Rio T."/>
            <person name="Dalin E."/>
            <person name="Tice H."/>
            <person name="Pitluck S."/>
            <person name="Foster B."/>
            <person name="Bruce D."/>
            <person name="Schmutz J."/>
            <person name="Larimer F."/>
            <person name="Land M."/>
            <person name="Hauser L."/>
            <person name="Kyrpides N."/>
            <person name="Mikhailova N."/>
            <person name="Nelson K."/>
            <person name="Gogarten J.P."/>
            <person name="Noll K."/>
            <person name="Richardson P."/>
        </authorList>
    </citation>
    <scope>NUCLEOTIDE SEQUENCE [LARGE SCALE GENOMIC DNA]</scope>
    <source>
        <strain evidence="3">ATCC BAA-301 / DSM 14385 / NBRC 107922 / TMO</strain>
    </source>
</reference>
<name>A8F666_PSELT</name>
<evidence type="ECO:0000313" key="3">
    <source>
        <dbReference type="Proteomes" id="UP000002016"/>
    </source>
</evidence>
<accession>A8F666</accession>
<evidence type="ECO:0000313" key="2">
    <source>
        <dbReference type="EMBL" id="ABV33650.1"/>
    </source>
</evidence>
<dbReference type="EMBL" id="CP000812">
    <property type="protein sequence ID" value="ABV33650.1"/>
    <property type="molecule type" value="Genomic_DNA"/>
</dbReference>
<dbReference type="InterPro" id="IPR043168">
    <property type="entry name" value="DegV_C"/>
</dbReference>
<dbReference type="GO" id="GO:0008289">
    <property type="term" value="F:lipid binding"/>
    <property type="evidence" value="ECO:0007669"/>
    <property type="project" value="UniProtKB-KW"/>
</dbReference>
<dbReference type="Gene3D" id="3.30.1180.10">
    <property type="match status" value="1"/>
</dbReference>
<dbReference type="STRING" id="416591.Tlet_1085"/>
<dbReference type="PROSITE" id="PS51482">
    <property type="entry name" value="DEGV"/>
    <property type="match status" value="1"/>
</dbReference>
<evidence type="ECO:0000256" key="1">
    <source>
        <dbReference type="ARBA" id="ARBA00023121"/>
    </source>
</evidence>
<dbReference type="NCBIfam" id="TIGR00762">
    <property type="entry name" value="DegV"/>
    <property type="match status" value="1"/>
</dbReference>
<dbReference type="KEGG" id="tle:Tlet_1085"/>
<organism evidence="2 3">
    <name type="scientific">Pseudothermotoga lettingae (strain ATCC BAA-301 / DSM 14385 / NBRC 107922 / TMO)</name>
    <name type="common">Thermotoga lettingae</name>
    <dbReference type="NCBI Taxonomy" id="416591"/>
    <lineage>
        <taxon>Bacteria</taxon>
        <taxon>Thermotogati</taxon>
        <taxon>Thermotogota</taxon>
        <taxon>Thermotogae</taxon>
        <taxon>Thermotogales</taxon>
        <taxon>Thermotogaceae</taxon>
        <taxon>Pseudothermotoga</taxon>
    </lineage>
</organism>
<dbReference type="AlphaFoldDB" id="A8F666"/>
<gene>
    <name evidence="2" type="ordered locus">Tlet_1085</name>
</gene>
<dbReference type="InterPro" id="IPR050270">
    <property type="entry name" value="DegV_domain_contain"/>
</dbReference>
<sequence>MKAVVFDSSIDVPVGYEFKVPVFMLPLNVYVDGKEYRDKVNITEEEFYSQAILGKEVRTSLPNFSETVELLTKLSKEYDHIYIVTISSKLSGTWNMIRLVLQQFDIKNATLIDSKSGSVKSFYVVHRLINDILNEIEISEDIFRKYIEESLLLFTVTSLDYLEKGGRIGKAKALLGKLLRIKPILSTDTDGQVHSTGSARSMKHVIEIIAEQAKKFADFEKYVVVGGYGLKQMKEHLDRLLSFFPAGSLVGISRIGPAVSAHVGPEVFGLVIGKA</sequence>
<dbReference type="eggNOG" id="COG1307">
    <property type="taxonomic scope" value="Bacteria"/>
</dbReference>
<dbReference type="Gene3D" id="3.40.50.10170">
    <property type="match status" value="1"/>
</dbReference>
<proteinExistence type="predicted"/>
<dbReference type="SUPFAM" id="SSF82549">
    <property type="entry name" value="DAK1/DegV-like"/>
    <property type="match status" value="1"/>
</dbReference>
<dbReference type="HOGENOM" id="CLU_048251_0_1_0"/>
<dbReference type="InterPro" id="IPR003797">
    <property type="entry name" value="DegV"/>
</dbReference>
<dbReference type="PANTHER" id="PTHR33434:SF2">
    <property type="entry name" value="FATTY ACID-BINDING PROTEIN TM_1468"/>
    <property type="match status" value="1"/>
</dbReference>
<dbReference type="OrthoDB" id="44900at2"/>
<dbReference type="PANTHER" id="PTHR33434">
    <property type="entry name" value="DEGV DOMAIN-CONTAINING PROTEIN DR_1986-RELATED"/>
    <property type="match status" value="1"/>
</dbReference>
<protein>
    <submittedName>
        <fullName evidence="2">DegV family protein</fullName>
    </submittedName>
</protein>
<reference evidence="2 3" key="2">
    <citation type="journal article" date="2009" name="Proc. Natl. Acad. Sci. U.S.A.">
        <title>On the chimeric nature, thermophilic origin, and phylogenetic placement of the Thermotogales.</title>
        <authorList>
            <person name="Zhaxybayeva O."/>
            <person name="Swithers K.S."/>
            <person name="Lapierre P."/>
            <person name="Fournier G.P."/>
            <person name="Bickhart D.M."/>
            <person name="DeBoy R.T."/>
            <person name="Nelson K.E."/>
            <person name="Nesbo C.L."/>
            <person name="Doolittle W.F."/>
            <person name="Gogarten J.P."/>
            <person name="Noll K.M."/>
        </authorList>
    </citation>
    <scope>NUCLEOTIDE SEQUENCE [LARGE SCALE GENOMIC DNA]</scope>
    <source>
        <strain evidence="3">ATCC BAA-301 / DSM 14385 / NBRC 107922 / TMO</strain>
    </source>
</reference>